<comment type="caution">
    <text evidence="2">The sequence shown here is derived from an EMBL/GenBank/DDBJ whole genome shotgun (WGS) entry which is preliminary data.</text>
</comment>
<evidence type="ECO:0000313" key="2">
    <source>
        <dbReference type="EMBL" id="MBQ0854660.1"/>
    </source>
</evidence>
<feature type="region of interest" description="Disordered" evidence="1">
    <location>
        <begin position="147"/>
        <end position="170"/>
    </location>
</feature>
<evidence type="ECO:0000256" key="1">
    <source>
        <dbReference type="SAM" id="MobiDB-lite"/>
    </source>
</evidence>
<proteinExistence type="predicted"/>
<dbReference type="RefSeq" id="WP_210894436.1">
    <property type="nucleotide sequence ID" value="NZ_JAGPYQ010000002.1"/>
</dbReference>
<accession>A0A940Y3J0</accession>
<dbReference type="Proteomes" id="UP000677413">
    <property type="component" value="Unassembled WGS sequence"/>
</dbReference>
<dbReference type="AlphaFoldDB" id="A0A940Y3J0"/>
<protein>
    <submittedName>
        <fullName evidence="2">Uncharacterized protein</fullName>
    </submittedName>
</protein>
<reference evidence="2 3" key="1">
    <citation type="submission" date="2021-04" db="EMBL/GenBank/DDBJ databases">
        <authorList>
            <person name="Tang X."/>
            <person name="Zhou X."/>
            <person name="Chen X."/>
            <person name="Cernava T."/>
            <person name="Zhang C."/>
        </authorList>
    </citation>
    <scope>NUCLEOTIDE SEQUENCE [LARGE SCALE GENOMIC DNA]</scope>
    <source>
        <strain evidence="2 3">BH-SS-21</strain>
    </source>
</reference>
<evidence type="ECO:0000313" key="3">
    <source>
        <dbReference type="Proteomes" id="UP000677413"/>
    </source>
</evidence>
<dbReference type="EMBL" id="JAGPYQ010000002">
    <property type="protein sequence ID" value="MBQ0854660.1"/>
    <property type="molecule type" value="Genomic_DNA"/>
</dbReference>
<name>A0A940Y3J0_9ACTN</name>
<sequence length="170" mass="17747">MADVLQATANGLGPEAAAVWAGVPGRVLQSWLKQDPAFACALEAAGALATAHGLGTGREATPAMLRVATVAFTRGADWSTAARAAGFKPYRLRQLLRASPALGALVHAARNARPRKPRNPPRASRRSVLAGRAANEYGYRLVRLDDPALPLPPVEKNGPAPGESEERSGG</sequence>
<keyword evidence="3" id="KW-1185">Reference proteome</keyword>
<organism evidence="2 3">
    <name type="scientific">Streptomyces liliiviolaceus</name>
    <dbReference type="NCBI Taxonomy" id="2823109"/>
    <lineage>
        <taxon>Bacteria</taxon>
        <taxon>Bacillati</taxon>
        <taxon>Actinomycetota</taxon>
        <taxon>Actinomycetes</taxon>
        <taxon>Kitasatosporales</taxon>
        <taxon>Streptomycetaceae</taxon>
        <taxon>Streptomyces</taxon>
    </lineage>
</organism>
<gene>
    <name evidence="2" type="ORF">J8N05_41600</name>
</gene>